<feature type="transmembrane region" description="Helical" evidence="5">
    <location>
        <begin position="229"/>
        <end position="249"/>
    </location>
</feature>
<feature type="transmembrane region" description="Helical" evidence="5">
    <location>
        <begin position="93"/>
        <end position="119"/>
    </location>
</feature>
<evidence type="ECO:0000256" key="5">
    <source>
        <dbReference type="SAM" id="Phobius"/>
    </source>
</evidence>
<evidence type="ECO:0000313" key="8">
    <source>
        <dbReference type="Proteomes" id="UP000007254"/>
    </source>
</evidence>
<protein>
    <recommendedName>
        <fullName evidence="6">Yip1 domain-containing protein</fullName>
    </recommendedName>
</protein>
<comment type="subcellular location">
    <subcellularLocation>
        <location evidence="1">Membrane</location>
        <topology evidence="1">Multi-pass membrane protein</topology>
    </subcellularLocation>
</comment>
<dbReference type="KEGG" id="stq:Spith_1983"/>
<evidence type="ECO:0000256" key="2">
    <source>
        <dbReference type="ARBA" id="ARBA00022692"/>
    </source>
</evidence>
<organism evidence="7 8">
    <name type="scientific">Winmispira thermophila (strain ATCC 700085 / DSM 6578 / Z-1203)</name>
    <name type="common">Spirochaeta thermophila</name>
    <dbReference type="NCBI Taxonomy" id="869211"/>
    <lineage>
        <taxon>Bacteria</taxon>
        <taxon>Pseudomonadati</taxon>
        <taxon>Spirochaetota</taxon>
        <taxon>Spirochaetia</taxon>
        <taxon>Winmispirales</taxon>
        <taxon>Winmispiraceae</taxon>
        <taxon>Winmispira</taxon>
    </lineage>
</organism>
<dbReference type="RefSeq" id="WP_014625562.1">
    <property type="nucleotide sequence ID" value="NC_017583.1"/>
</dbReference>
<feature type="transmembrane region" description="Helical" evidence="5">
    <location>
        <begin position="131"/>
        <end position="152"/>
    </location>
</feature>
<keyword evidence="8" id="KW-1185">Reference proteome</keyword>
<feature type="transmembrane region" description="Helical" evidence="5">
    <location>
        <begin position="193"/>
        <end position="217"/>
    </location>
</feature>
<keyword evidence="4 5" id="KW-0472">Membrane</keyword>
<feature type="domain" description="Yip1" evidence="6">
    <location>
        <begin position="7"/>
        <end position="242"/>
    </location>
</feature>
<dbReference type="InterPro" id="IPR006977">
    <property type="entry name" value="Yip1_dom"/>
</dbReference>
<evidence type="ECO:0000256" key="1">
    <source>
        <dbReference type="ARBA" id="ARBA00004141"/>
    </source>
</evidence>
<dbReference type="Proteomes" id="UP000007254">
    <property type="component" value="Chromosome"/>
</dbReference>
<dbReference type="STRING" id="869211.Spith_1983"/>
<evidence type="ECO:0000256" key="3">
    <source>
        <dbReference type="ARBA" id="ARBA00022989"/>
    </source>
</evidence>
<evidence type="ECO:0000313" key="7">
    <source>
        <dbReference type="EMBL" id="AEJ62241.1"/>
    </source>
</evidence>
<dbReference type="AlphaFoldDB" id="G0GEA4"/>
<evidence type="ECO:0000256" key="4">
    <source>
        <dbReference type="ARBA" id="ARBA00023136"/>
    </source>
</evidence>
<name>G0GEA4_WINT7</name>
<dbReference type="HOGENOM" id="CLU_1093757_0_0_12"/>
<keyword evidence="2 5" id="KW-0812">Transmembrane</keyword>
<evidence type="ECO:0000259" key="6">
    <source>
        <dbReference type="Pfam" id="PF04893"/>
    </source>
</evidence>
<dbReference type="GO" id="GO:0016020">
    <property type="term" value="C:membrane"/>
    <property type="evidence" value="ECO:0007669"/>
    <property type="project" value="UniProtKB-SubCell"/>
</dbReference>
<keyword evidence="3 5" id="KW-1133">Transmembrane helix</keyword>
<reference evidence="7 8" key="1">
    <citation type="submission" date="2011-06" db="EMBL/GenBank/DDBJ databases">
        <title>The complete genome of Spirochaeta thermophila DSM 6578.</title>
        <authorList>
            <consortium name="US DOE Joint Genome Institute (JGI-PGF)"/>
            <person name="Lucas S."/>
            <person name="Lapidus A."/>
            <person name="Bruce D."/>
            <person name="Goodwin L."/>
            <person name="Pitluck S."/>
            <person name="Peters L."/>
            <person name="Kyrpides N."/>
            <person name="Mavromatis K."/>
            <person name="Ivanova N."/>
            <person name="Mikailova N."/>
            <person name="Pagani I."/>
            <person name="Chertkov O."/>
            <person name="Detter J.C."/>
            <person name="Tapia R."/>
            <person name="Han C."/>
            <person name="Land M."/>
            <person name="Hauser L."/>
            <person name="Markowitz V."/>
            <person name="Cheng J.-F."/>
            <person name="Hugenholtz P."/>
            <person name="Woyke T."/>
            <person name="Wu D."/>
            <person name="Spring S."/>
            <person name="Merkhoffer B."/>
            <person name="Schneider S."/>
            <person name="Klenk H.-P."/>
            <person name="Eisen J.A."/>
        </authorList>
    </citation>
    <scope>NUCLEOTIDE SEQUENCE [LARGE SCALE GENOMIC DNA]</scope>
    <source>
        <strain evidence="8">ATCC 700085 / DSM 6578 / Z-1203</strain>
    </source>
</reference>
<dbReference type="Pfam" id="PF04893">
    <property type="entry name" value="Yip1"/>
    <property type="match status" value="1"/>
</dbReference>
<dbReference type="EMBL" id="CP002903">
    <property type="protein sequence ID" value="AEJ62241.1"/>
    <property type="molecule type" value="Genomic_DNA"/>
</dbReference>
<gene>
    <name evidence="7" type="ordered locus">Spith_1983</name>
</gene>
<sequence length="254" mass="27271">MWKSWKSVLFDPFNGFKMISTGTKVGMPTLICALLAMVITALLVPVMTHPAYAEALVRMQVQTLEAMGQEFSEAQVSQMEQQLSSPGMRTWSIVSSVVGSGISVVIGLILVGLLVWVGARMGGVTVRFRHAYAVGVFAYPVLLLGSLIREILVVSADPYTLFQNVRTSLDLGYALQPPLSMAAVLSPSDLGHVGYALVNAATDIFSILYLVLLYAGLVSSVGVPRRKAVLVTVLFYVVFVAFSVVPVLFVPGAV</sequence>
<accession>G0GEA4</accession>
<proteinExistence type="predicted"/>